<proteinExistence type="predicted"/>
<dbReference type="Gene3D" id="2.130.10.10">
    <property type="entry name" value="YVTN repeat-like/Quinoprotein amine dehydrogenase"/>
    <property type="match status" value="2"/>
</dbReference>
<reference evidence="3 4" key="1">
    <citation type="submission" date="2019-02" db="EMBL/GenBank/DDBJ databases">
        <title>Deep-cultivation of Planctomycetes and their phenomic and genomic characterization uncovers novel biology.</title>
        <authorList>
            <person name="Wiegand S."/>
            <person name="Jogler M."/>
            <person name="Boedeker C."/>
            <person name="Pinto D."/>
            <person name="Vollmers J."/>
            <person name="Rivas-Marin E."/>
            <person name="Kohn T."/>
            <person name="Peeters S.H."/>
            <person name="Heuer A."/>
            <person name="Rast P."/>
            <person name="Oberbeckmann S."/>
            <person name="Bunk B."/>
            <person name="Jeske O."/>
            <person name="Meyerdierks A."/>
            <person name="Storesund J.E."/>
            <person name="Kallscheuer N."/>
            <person name="Luecker S."/>
            <person name="Lage O.M."/>
            <person name="Pohl T."/>
            <person name="Merkel B.J."/>
            <person name="Hornburger P."/>
            <person name="Mueller R.-W."/>
            <person name="Bruemmer F."/>
            <person name="Labrenz M."/>
            <person name="Spormann A.M."/>
            <person name="Op den Camp H."/>
            <person name="Overmann J."/>
            <person name="Amann R."/>
            <person name="Jetten M.S.M."/>
            <person name="Mascher T."/>
            <person name="Medema M.H."/>
            <person name="Devos D.P."/>
            <person name="Kaster A.-K."/>
            <person name="Ovreas L."/>
            <person name="Rohde M."/>
            <person name="Galperin M.Y."/>
            <person name="Jogler C."/>
        </authorList>
    </citation>
    <scope>NUCLEOTIDE SEQUENCE [LARGE SCALE GENOMIC DNA]</scope>
    <source>
        <strain evidence="3 4">Mal48</strain>
    </source>
</reference>
<dbReference type="Pfam" id="PF13360">
    <property type="entry name" value="PQQ_2"/>
    <property type="match status" value="2"/>
</dbReference>
<evidence type="ECO:0000259" key="2">
    <source>
        <dbReference type="Pfam" id="PF13360"/>
    </source>
</evidence>
<protein>
    <submittedName>
        <fullName evidence="3">Outer membrane biogenesis protein BamB</fullName>
    </submittedName>
</protein>
<sequence precursor="true">MMRRTTLLCVVASIAFTLQNSAFAEENWPYWRGPDFTNTSAEKNLPAEWDPKGGEGSNVIWAEHYPTRSTPTLMNDKLYILTTAHPEDESKMGEKVVCIDSKTGKQLWEYAFNVYLSDVPAERVGWSSVTCDPASGNVYALGVCGYFCCLNGETGEVIWDRSLHEEFGLLSTYGGRTNFPLVYEDNVIISAVIIGWGEQAKPAHRFICFDKNNGVPIWFEGTRLLPDDTTYSAPVLAVIEGELQMIFASGDGGVYGFQPRTGKQLWKYMVSGRGINTSPLVVGNKVYCGHSEENLDTTQMGAVFCIDATKRGDLTKTGEVWRQTGFLVGRSSPVMIDGRLYCADDRAKLHCFNPETGEVIGKPVRLGTMMRSNLLVADGKIYAHTANGRGYILKPTEDGAEILYKFRFQRGEESHGTPIVSNGRIFIPTTGNLYCIGLKDAKVEIGELPPMAKEKNPANDEKPATVVIAPVESLLLPGDRQPMQVRLYNSNGQFIRLAKPEEVEFELTGPGMMDEDGAYNISKDQETAAATLMVAKVGEISGNARIRVIPQLPWSIDFDNGVIPVTWVGARYRHIPLDFDLLMKLKKDDQLASDLYIYFMTQFKNVGPKGVFDDSTPRQTWTALLSFTGLADGANRPKNIEDAKKIFGAALQKLTDEKVLSSVEWSQWERPSAVEGETVKEPRLTVTQGERKIDGNGVMCKITTIPKGARSQGWMGHPDFHDYTIEADVYAFERNGKLPDIGLVGQRYTLDMMGASNQLQFRTWTPQMNRFSENVPFVWEANKWYTMKFQTQAQDGKAILKAKVWVKGEEEPAEWTITATDEIGNEIGSPGLFGNAKDSEIFYDNLKVTKNK</sequence>
<dbReference type="InterPro" id="IPR015943">
    <property type="entry name" value="WD40/YVTN_repeat-like_dom_sf"/>
</dbReference>
<accession>A0A517QNU0</accession>
<dbReference type="RefSeq" id="WP_197441645.1">
    <property type="nucleotide sequence ID" value="NZ_CP036267.1"/>
</dbReference>
<keyword evidence="4" id="KW-1185">Reference proteome</keyword>
<dbReference type="AlphaFoldDB" id="A0A517QNU0"/>
<dbReference type="KEGG" id="tpol:Mal48_25440"/>
<evidence type="ECO:0000313" key="3">
    <source>
        <dbReference type="EMBL" id="QDT33291.1"/>
    </source>
</evidence>
<dbReference type="SMART" id="SM00564">
    <property type="entry name" value="PQQ"/>
    <property type="match status" value="2"/>
</dbReference>
<keyword evidence="1" id="KW-0732">Signal</keyword>
<dbReference type="InterPro" id="IPR018391">
    <property type="entry name" value="PQQ_b-propeller_rpt"/>
</dbReference>
<name>A0A517QNU0_9PLAN</name>
<organism evidence="3 4">
    <name type="scientific">Thalassoglobus polymorphus</name>
    <dbReference type="NCBI Taxonomy" id="2527994"/>
    <lineage>
        <taxon>Bacteria</taxon>
        <taxon>Pseudomonadati</taxon>
        <taxon>Planctomycetota</taxon>
        <taxon>Planctomycetia</taxon>
        <taxon>Planctomycetales</taxon>
        <taxon>Planctomycetaceae</taxon>
        <taxon>Thalassoglobus</taxon>
    </lineage>
</organism>
<feature type="signal peptide" evidence="1">
    <location>
        <begin position="1"/>
        <end position="24"/>
    </location>
</feature>
<dbReference type="SUPFAM" id="SSF50998">
    <property type="entry name" value="Quinoprotein alcohol dehydrogenase-like"/>
    <property type="match status" value="1"/>
</dbReference>
<dbReference type="Gene3D" id="2.60.120.560">
    <property type="entry name" value="Exo-inulinase, domain 1"/>
    <property type="match status" value="1"/>
</dbReference>
<evidence type="ECO:0000313" key="4">
    <source>
        <dbReference type="Proteomes" id="UP000315724"/>
    </source>
</evidence>
<feature type="domain" description="Pyrrolo-quinoline quinone repeat" evidence="2">
    <location>
        <begin position="94"/>
        <end position="309"/>
    </location>
</feature>
<dbReference type="PANTHER" id="PTHR34512">
    <property type="entry name" value="CELL SURFACE PROTEIN"/>
    <property type="match status" value="1"/>
</dbReference>
<gene>
    <name evidence="3" type="ORF">Mal48_25440</name>
</gene>
<dbReference type="InterPro" id="IPR011047">
    <property type="entry name" value="Quinoprotein_ADH-like_sf"/>
</dbReference>
<feature type="chain" id="PRO_5021999702" evidence="1">
    <location>
        <begin position="25"/>
        <end position="852"/>
    </location>
</feature>
<dbReference type="PANTHER" id="PTHR34512:SF30">
    <property type="entry name" value="OUTER MEMBRANE PROTEIN ASSEMBLY FACTOR BAMB"/>
    <property type="match status" value="1"/>
</dbReference>
<dbReference type="InterPro" id="IPR002372">
    <property type="entry name" value="PQQ_rpt_dom"/>
</dbReference>
<feature type="domain" description="Pyrrolo-quinoline quinone repeat" evidence="2">
    <location>
        <begin position="318"/>
        <end position="442"/>
    </location>
</feature>
<evidence type="ECO:0000256" key="1">
    <source>
        <dbReference type="SAM" id="SignalP"/>
    </source>
</evidence>
<dbReference type="EMBL" id="CP036267">
    <property type="protein sequence ID" value="QDT33291.1"/>
    <property type="molecule type" value="Genomic_DNA"/>
</dbReference>
<dbReference type="Gene3D" id="2.40.10.480">
    <property type="match status" value="1"/>
</dbReference>
<dbReference type="Proteomes" id="UP000315724">
    <property type="component" value="Chromosome"/>
</dbReference>